<keyword evidence="3 8" id="KW-1133">Transmembrane helix</keyword>
<feature type="transmembrane region" description="Helical" evidence="8">
    <location>
        <begin position="376"/>
        <end position="397"/>
    </location>
</feature>
<dbReference type="Proteomes" id="UP001230188">
    <property type="component" value="Unassembled WGS sequence"/>
</dbReference>
<feature type="domain" description="SSD" evidence="9">
    <location>
        <begin position="407"/>
        <end position="514"/>
    </location>
</feature>
<dbReference type="GO" id="GO:0022857">
    <property type="term" value="F:transmembrane transporter activity"/>
    <property type="evidence" value="ECO:0007669"/>
    <property type="project" value="TreeGrafter"/>
</dbReference>
<evidence type="ECO:0000256" key="7">
    <source>
        <dbReference type="SAM" id="MobiDB-lite"/>
    </source>
</evidence>
<evidence type="ECO:0000256" key="8">
    <source>
        <dbReference type="SAM" id="Phobius"/>
    </source>
</evidence>
<evidence type="ECO:0000256" key="4">
    <source>
        <dbReference type="ARBA" id="ARBA00023136"/>
    </source>
</evidence>
<sequence>MEDDEEVSSTAFSQVIRAPHKASDAAVVFKMATTFRTVSFCVLFCINLFWLLFTVALALGGLDPINDDHIGEVGLFVPDDPYQQRANAYEVAKDEADMALTVAKCAREDAADPITLIVMKGRFERDSRGNALTKSGLETLRAREQRILSENGWKDRCAAVYLETYPTCEVDYGTQYPTGYGNATFAAASEDGCQLPFSPVWFFEKYADPNFEDIPGTIERIQTNEVDWLAFVDMMHKDFTASNLRSKIMVSQIYAGTPRHPVEDYVGGHMLERIQAGFSITYYNNKDEEREREHLNHWIEKKLGKWLDNRFTDTPIRTLYSYADYDPIDDSVTTGSVEKKSNARFGMPDAVTEDLALLVVSLVFVILYMWLYTGSLFITACGIFQILMSFFGANLLYRYCWPHKDGLGYNFFTLFCALALFIIMGIGADDIFVYWDTWQGSSTHAYKTVAHRMSHVFSHAAVAMAVTSSTTVLAFVSNLSSPFIGIRTFGVFSALLVIVNYCAVVTFFPVAVLVYEKKFKDRRYWWDPCWQCVKSRVKRLRCCLRTNKMSEDDLEDFQSGQVVADPVPPVPAASRGASTETTGTKATLPENTDYEDPLPIWFRETYAPFIFRRSRLIIGSLVAFWAVFLAFACFLTVRPFEVYELLPSTENFHQYTFVTEKWRSKSSAALYVHVLYGLEHRTPVNLHGVKTQNFVEGESGTPNWDTSFDMDTIAAQLQLYNVAEEFENNPRKGLKINKEYGINTQLAGSSTGSLEDTPDGGASSSLQTAYGIQSFAHALAQWENVSELVDATKGMYQKRDAVESSCTPCFPTFNLDPIPSTLGPGFTDADGDVIDDLVQNGTSNLIDDCRCFGYFPIPTTVCVHETRASTTETILKCQSGDENVAGQIGEYLGAGSTSVDESWWTDFIFALTDSDGNYDRMALYDIQVQTTLSSYETDFKLGLRMSKKWDDWMDDQNRDDTKPLKVMAYVENSEGFIITSLLAPSGVTNMILSLFLAWLVLVFSTGNIITSSLATITIGMICTIVLGFIHIVGWGLGPLESILIVIVVGFSVDYTVHLADSFMNSRSMTRKAKLRDALVHTGSSVLSGAISTLGASIPMFGAKIIFFQKFGAFVFMTIGLSLLYSLGFFCALLFHIGPLGKSGALSNYYGGCVESMHKHMIELEQEQAVIDSEKHLMDTIHEEEDSKNVAIRHASDDDPDTGGTFKV</sequence>
<evidence type="ECO:0000313" key="11">
    <source>
        <dbReference type="Proteomes" id="UP001230188"/>
    </source>
</evidence>
<feature type="transmembrane region" description="Helical" evidence="8">
    <location>
        <begin position="355"/>
        <end position="371"/>
    </location>
</feature>
<dbReference type="InterPro" id="IPR053958">
    <property type="entry name" value="HMGCR/SNAP/NPC1-like_SSD"/>
</dbReference>
<keyword evidence="11" id="KW-1185">Reference proteome</keyword>
<evidence type="ECO:0000256" key="3">
    <source>
        <dbReference type="ARBA" id="ARBA00022989"/>
    </source>
</evidence>
<evidence type="ECO:0000256" key="1">
    <source>
        <dbReference type="ARBA" id="ARBA00004141"/>
    </source>
</evidence>
<feature type="transmembrane region" description="Helical" evidence="8">
    <location>
        <begin position="1084"/>
        <end position="1106"/>
    </location>
</feature>
<evidence type="ECO:0000259" key="9">
    <source>
        <dbReference type="PROSITE" id="PS50156"/>
    </source>
</evidence>
<feature type="transmembrane region" description="Helical" evidence="8">
    <location>
        <begin position="1042"/>
        <end position="1063"/>
    </location>
</feature>
<dbReference type="SUPFAM" id="SSF82866">
    <property type="entry name" value="Multidrug efflux transporter AcrB transmembrane domain"/>
    <property type="match status" value="2"/>
</dbReference>
<feature type="transmembrane region" description="Helical" evidence="8">
    <location>
        <begin position="456"/>
        <end position="477"/>
    </location>
</feature>
<organism evidence="10 11">
    <name type="scientific">Chrysophaeum taylorii</name>
    <dbReference type="NCBI Taxonomy" id="2483200"/>
    <lineage>
        <taxon>Eukaryota</taxon>
        <taxon>Sar</taxon>
        <taxon>Stramenopiles</taxon>
        <taxon>Ochrophyta</taxon>
        <taxon>Pelagophyceae</taxon>
        <taxon>Pelagomonadales</taxon>
        <taxon>Pelagomonadaceae</taxon>
        <taxon>Chrysophaeum</taxon>
    </lineage>
</organism>
<feature type="transmembrane region" description="Helical" evidence="8">
    <location>
        <begin position="976"/>
        <end position="1001"/>
    </location>
</feature>
<feature type="transmembrane region" description="Helical" evidence="8">
    <location>
        <begin position="40"/>
        <end position="62"/>
    </location>
</feature>
<feature type="transmembrane region" description="Helical" evidence="8">
    <location>
        <begin position="409"/>
        <end position="435"/>
    </location>
</feature>
<dbReference type="PANTHER" id="PTHR45951">
    <property type="entry name" value="PROTEIN DISPATCHED-RELATED"/>
    <property type="match status" value="1"/>
</dbReference>
<keyword evidence="5" id="KW-0325">Glycoprotein</keyword>
<dbReference type="AlphaFoldDB" id="A0AAD7XLC7"/>
<comment type="subcellular location">
    <subcellularLocation>
        <location evidence="1">Membrane</location>
        <topology evidence="1">Multi-pass membrane protein</topology>
    </subcellularLocation>
</comment>
<keyword evidence="2 8" id="KW-0812">Transmembrane</keyword>
<name>A0AAD7XLC7_9STRA</name>
<reference evidence="10" key="1">
    <citation type="submission" date="2023-01" db="EMBL/GenBank/DDBJ databases">
        <title>Metagenome sequencing of chrysophaentin producing Chrysophaeum taylorii.</title>
        <authorList>
            <person name="Davison J."/>
            <person name="Bewley C."/>
        </authorList>
    </citation>
    <scope>NUCLEOTIDE SEQUENCE</scope>
    <source>
        <strain evidence="10">NIES-1699</strain>
    </source>
</reference>
<feature type="transmembrane region" description="Helical" evidence="8">
    <location>
        <begin position="1112"/>
        <end position="1134"/>
    </location>
</feature>
<dbReference type="GO" id="GO:0016020">
    <property type="term" value="C:membrane"/>
    <property type="evidence" value="ECO:0007669"/>
    <property type="project" value="UniProtKB-SubCell"/>
</dbReference>
<comment type="similarity">
    <text evidence="6">Belongs to the dispatched family.</text>
</comment>
<evidence type="ECO:0000256" key="5">
    <source>
        <dbReference type="ARBA" id="ARBA00023180"/>
    </source>
</evidence>
<dbReference type="PANTHER" id="PTHR45951:SF7">
    <property type="entry name" value="SSD DOMAIN-CONTAINING PROTEIN"/>
    <property type="match status" value="1"/>
</dbReference>
<dbReference type="InterPro" id="IPR052081">
    <property type="entry name" value="Dispatched_Hh_regulator"/>
</dbReference>
<dbReference type="Pfam" id="PF12349">
    <property type="entry name" value="Sterol-sensing"/>
    <property type="match status" value="1"/>
</dbReference>
<comment type="caution">
    <text evidence="10">The sequence shown here is derived from an EMBL/GenBank/DDBJ whole genome shotgun (WGS) entry which is preliminary data.</text>
</comment>
<evidence type="ECO:0000256" key="6">
    <source>
        <dbReference type="ARBA" id="ARBA00038046"/>
    </source>
</evidence>
<protein>
    <recommendedName>
        <fullName evidence="9">SSD domain-containing protein</fullName>
    </recommendedName>
</protein>
<dbReference type="EMBL" id="JAQMWT010000374">
    <property type="protein sequence ID" value="KAJ8602620.1"/>
    <property type="molecule type" value="Genomic_DNA"/>
</dbReference>
<feature type="transmembrane region" description="Helical" evidence="8">
    <location>
        <begin position="489"/>
        <end position="515"/>
    </location>
</feature>
<feature type="transmembrane region" description="Helical" evidence="8">
    <location>
        <begin position="1013"/>
        <end position="1036"/>
    </location>
</feature>
<dbReference type="PROSITE" id="PS50156">
    <property type="entry name" value="SSD"/>
    <property type="match status" value="1"/>
</dbReference>
<dbReference type="Gene3D" id="1.20.1640.10">
    <property type="entry name" value="Multidrug efflux transporter AcrB transmembrane domain"/>
    <property type="match status" value="2"/>
</dbReference>
<evidence type="ECO:0000256" key="2">
    <source>
        <dbReference type="ARBA" id="ARBA00022692"/>
    </source>
</evidence>
<proteinExistence type="inferred from homology"/>
<feature type="region of interest" description="Disordered" evidence="7">
    <location>
        <begin position="1188"/>
        <end position="1207"/>
    </location>
</feature>
<accession>A0AAD7XLC7</accession>
<evidence type="ECO:0000313" key="10">
    <source>
        <dbReference type="EMBL" id="KAJ8602620.1"/>
    </source>
</evidence>
<dbReference type="InterPro" id="IPR000731">
    <property type="entry name" value="SSD"/>
</dbReference>
<keyword evidence="4 8" id="KW-0472">Membrane</keyword>
<gene>
    <name evidence="10" type="ORF">CTAYLR_010198</name>
</gene>
<feature type="transmembrane region" description="Helical" evidence="8">
    <location>
        <begin position="616"/>
        <end position="637"/>
    </location>
</feature>